<protein>
    <submittedName>
        <fullName evidence="1">Uncharacterized protein</fullName>
    </submittedName>
</protein>
<organism evidence="1">
    <name type="scientific">Pundamilia nyererei</name>
    <dbReference type="NCBI Taxonomy" id="303518"/>
    <lineage>
        <taxon>Eukaryota</taxon>
        <taxon>Metazoa</taxon>
        <taxon>Chordata</taxon>
        <taxon>Craniata</taxon>
        <taxon>Vertebrata</taxon>
        <taxon>Euteleostomi</taxon>
        <taxon>Actinopterygii</taxon>
        <taxon>Neopterygii</taxon>
        <taxon>Teleostei</taxon>
        <taxon>Neoteleostei</taxon>
        <taxon>Acanthomorphata</taxon>
        <taxon>Ovalentaria</taxon>
        <taxon>Cichlomorphae</taxon>
        <taxon>Cichliformes</taxon>
        <taxon>Cichlidae</taxon>
        <taxon>African cichlids</taxon>
        <taxon>Pseudocrenilabrinae</taxon>
        <taxon>Haplochromini</taxon>
        <taxon>Pundamilia</taxon>
    </lineage>
</organism>
<evidence type="ECO:0000313" key="1">
    <source>
        <dbReference type="Ensembl" id="ENSPNYP00000000430.1"/>
    </source>
</evidence>
<reference evidence="1" key="1">
    <citation type="submission" date="2023-09" db="UniProtKB">
        <authorList>
            <consortium name="Ensembl"/>
        </authorList>
    </citation>
    <scope>IDENTIFICATION</scope>
</reference>
<dbReference type="Ensembl" id="ENSPNYT00000000440.1">
    <property type="protein sequence ID" value="ENSPNYP00000000430.1"/>
    <property type="gene ID" value="ENSPNYG00000000340.1"/>
</dbReference>
<sequence length="81" mass="9252">MATVVTSTRFTDEYQLYEELGNVCLFVYVCVCVRTPPLSAAAVVLTSNRVDQKTFLSDEYTLDWSHFLLDENSCVMKWSLS</sequence>
<proteinExistence type="predicted"/>
<accession>A0A3B4ER06</accession>
<name>A0A3B4ER06_9CICH</name>
<dbReference type="AlphaFoldDB" id="A0A3B4ER06"/>